<dbReference type="GO" id="GO:0046914">
    <property type="term" value="F:transition metal ion binding"/>
    <property type="evidence" value="ECO:0007669"/>
    <property type="project" value="InterPro"/>
</dbReference>
<dbReference type="OrthoDB" id="2652883at2"/>
<name>A0A2U1F7M4_9PSEU</name>
<evidence type="ECO:0000313" key="2">
    <source>
        <dbReference type="Proteomes" id="UP000245639"/>
    </source>
</evidence>
<accession>A0A2U1F7M4</accession>
<reference evidence="1 2" key="1">
    <citation type="submission" date="2018-04" db="EMBL/GenBank/DDBJ databases">
        <title>Genomic Encyclopedia of Type Strains, Phase IV (KMG-IV): sequencing the most valuable type-strain genomes for metagenomic binning, comparative biology and taxonomic classification.</title>
        <authorList>
            <person name="Goeker M."/>
        </authorList>
    </citation>
    <scope>NUCLEOTIDE SEQUENCE [LARGE SCALE GENOMIC DNA]</scope>
    <source>
        <strain evidence="1 2">DSM 45771</strain>
    </source>
</reference>
<dbReference type="Gene3D" id="3.90.330.10">
    <property type="entry name" value="Nitrile hydratase alpha /Thiocyanate hydrolase gamma"/>
    <property type="match status" value="1"/>
</dbReference>
<proteinExistence type="predicted"/>
<evidence type="ECO:0000313" key="1">
    <source>
        <dbReference type="EMBL" id="PVZ08176.1"/>
    </source>
</evidence>
<dbReference type="SUPFAM" id="SSF56209">
    <property type="entry name" value="Nitrile hydratase alpha chain"/>
    <property type="match status" value="1"/>
</dbReference>
<dbReference type="InterPro" id="IPR036648">
    <property type="entry name" value="CN_Hdrase_a/SCN_Hdrase_g_sf"/>
</dbReference>
<gene>
    <name evidence="1" type="ORF">C8D89_10959</name>
</gene>
<dbReference type="EMBL" id="QEKW01000009">
    <property type="protein sequence ID" value="PVZ08176.1"/>
    <property type="molecule type" value="Genomic_DNA"/>
</dbReference>
<dbReference type="Proteomes" id="UP000245639">
    <property type="component" value="Unassembled WGS sequence"/>
</dbReference>
<dbReference type="GO" id="GO:0003824">
    <property type="term" value="F:catalytic activity"/>
    <property type="evidence" value="ECO:0007669"/>
    <property type="project" value="InterPro"/>
</dbReference>
<keyword evidence="2" id="KW-1185">Reference proteome</keyword>
<dbReference type="RefSeq" id="WP_116709417.1">
    <property type="nucleotide sequence ID" value="NZ_QEKW01000009.1"/>
</dbReference>
<comment type="caution">
    <text evidence="1">The sequence shown here is derived from an EMBL/GenBank/DDBJ whole genome shotgun (WGS) entry which is preliminary data.</text>
</comment>
<sequence>MSGDRFAEHYRLVSTDPEKRAELVADPKAALAAYFGAIVDGDYRIEVIEQRPDTITAVVPAPPEQEADLPARLADVSGRAYDMLHTTGIAGYLVPDDALTWVLRDMRALWARGPGADDAGAPAPSSEDRE</sequence>
<dbReference type="AlphaFoldDB" id="A0A2U1F7M4"/>
<protein>
    <submittedName>
        <fullName evidence="1">Uncharacterized protein</fullName>
    </submittedName>
</protein>
<organism evidence="1 2">
    <name type="scientific">Actinomycetospora cinnamomea</name>
    <dbReference type="NCBI Taxonomy" id="663609"/>
    <lineage>
        <taxon>Bacteria</taxon>
        <taxon>Bacillati</taxon>
        <taxon>Actinomycetota</taxon>
        <taxon>Actinomycetes</taxon>
        <taxon>Pseudonocardiales</taxon>
        <taxon>Pseudonocardiaceae</taxon>
        <taxon>Actinomycetospora</taxon>
    </lineage>
</organism>